<dbReference type="PANTHER" id="PTHR12468:SF2">
    <property type="entry name" value="GPI MANNOSYLTRANSFERASE 2"/>
    <property type="match status" value="1"/>
</dbReference>
<evidence type="ECO:0000256" key="3">
    <source>
        <dbReference type="ARBA" id="ARBA00022502"/>
    </source>
</evidence>
<dbReference type="GO" id="GO:0004376">
    <property type="term" value="F:GPI mannosyltransferase activity"/>
    <property type="evidence" value="ECO:0007669"/>
    <property type="project" value="InterPro"/>
</dbReference>
<dbReference type="Proteomes" id="UP000559182">
    <property type="component" value="Unassembled WGS sequence"/>
</dbReference>
<evidence type="ECO:0000256" key="9">
    <source>
        <dbReference type="ARBA" id="ARBA00023136"/>
    </source>
</evidence>
<evidence type="ECO:0000256" key="4">
    <source>
        <dbReference type="ARBA" id="ARBA00022676"/>
    </source>
</evidence>
<reference evidence="12 13" key="1">
    <citation type="submission" date="2020-08" db="EMBL/GenBank/DDBJ databases">
        <title>Sequencing the genomes of 1000 actinobacteria strains.</title>
        <authorList>
            <person name="Klenk H.-P."/>
        </authorList>
    </citation>
    <scope>NUCLEOTIDE SEQUENCE [LARGE SCALE GENOMIC DNA]</scope>
    <source>
        <strain evidence="12 13">DSM 105369</strain>
    </source>
</reference>
<protein>
    <recommendedName>
        <fullName evidence="14">Glycosyltransferase RgtA/B/C/D-like domain-containing protein</fullName>
    </recommendedName>
</protein>
<keyword evidence="5" id="KW-0808">Transferase</keyword>
<comment type="subcellular location">
    <subcellularLocation>
        <location evidence="1">Endoplasmic reticulum membrane</location>
        <topology evidence="1">Multi-pass membrane protein</topology>
    </subcellularLocation>
</comment>
<proteinExistence type="predicted"/>
<feature type="transmembrane region" description="Helical" evidence="11">
    <location>
        <begin position="255"/>
        <end position="279"/>
    </location>
</feature>
<evidence type="ECO:0000256" key="1">
    <source>
        <dbReference type="ARBA" id="ARBA00004477"/>
    </source>
</evidence>
<evidence type="ECO:0000256" key="6">
    <source>
        <dbReference type="ARBA" id="ARBA00022692"/>
    </source>
</evidence>
<keyword evidence="7" id="KW-0256">Endoplasmic reticulum</keyword>
<evidence type="ECO:0000256" key="10">
    <source>
        <dbReference type="SAM" id="MobiDB-lite"/>
    </source>
</evidence>
<keyword evidence="3" id="KW-0337">GPI-anchor biosynthesis</keyword>
<evidence type="ECO:0000256" key="11">
    <source>
        <dbReference type="SAM" id="Phobius"/>
    </source>
</evidence>
<keyword evidence="9 11" id="KW-0472">Membrane</keyword>
<evidence type="ECO:0000256" key="5">
    <source>
        <dbReference type="ARBA" id="ARBA00022679"/>
    </source>
</evidence>
<keyword evidence="6 11" id="KW-0812">Transmembrane</keyword>
<keyword evidence="8 11" id="KW-1133">Transmembrane helix</keyword>
<organism evidence="12 13">
    <name type="scientific">Flexivirga oryzae</name>
    <dbReference type="NCBI Taxonomy" id="1794944"/>
    <lineage>
        <taxon>Bacteria</taxon>
        <taxon>Bacillati</taxon>
        <taxon>Actinomycetota</taxon>
        <taxon>Actinomycetes</taxon>
        <taxon>Micrococcales</taxon>
        <taxon>Dermacoccaceae</taxon>
        <taxon>Flexivirga</taxon>
    </lineage>
</organism>
<feature type="region of interest" description="Disordered" evidence="10">
    <location>
        <begin position="1"/>
        <end position="23"/>
    </location>
</feature>
<feature type="transmembrane region" description="Helical" evidence="11">
    <location>
        <begin position="371"/>
        <end position="388"/>
    </location>
</feature>
<evidence type="ECO:0000256" key="8">
    <source>
        <dbReference type="ARBA" id="ARBA00022989"/>
    </source>
</evidence>
<sequence>MMAAATTTASDRADGEQPDVIPPTRLQDWRARGSALVQGHLLLCVVAAYLVLRVFSAVVMQAVAWRQDPSYIFYSTGHQDYWQMTHVWDGRWYQTIVEEGYPAQLPGSDGTVDQNQWAFYPMYPFLVWVLMHLTGGSFAVVGSLLSLALGAVAVCLMAVLIREKVGAFAAFCVVCVFAASPPSPVLQMTYTESLALVLLIGALLALQRRQWWLAASLALATGLARPVAVPLAVVAVVALWLRWRARADDPIERREWVAMGSTLVGCGIASGIWPLIAWWRTGVPAAYTETMGAWRGGGKVVYFEPWVANFDQLFGNGLLAVTVLVVLLVGFMVITIGPWSDAMGPIMRTWLLAYGFYLLAVLDVWTSTYRYLLFMFPILIAFIGAGSTQRSQRLLVGWRTVIWVGLGLGWQVWWCWTLLVLKHVSGDPI</sequence>
<evidence type="ECO:0000313" key="12">
    <source>
        <dbReference type="EMBL" id="MBB2894444.1"/>
    </source>
</evidence>
<comment type="caution">
    <text evidence="12">The sequence shown here is derived from an EMBL/GenBank/DDBJ whole genome shotgun (WGS) entry which is preliminary data.</text>
</comment>
<gene>
    <name evidence="12" type="ORF">FHU39_004486</name>
</gene>
<dbReference type="GO" id="GO:0016020">
    <property type="term" value="C:membrane"/>
    <property type="evidence" value="ECO:0007669"/>
    <property type="project" value="GOC"/>
</dbReference>
<feature type="transmembrane region" description="Helical" evidence="11">
    <location>
        <begin position="313"/>
        <end position="334"/>
    </location>
</feature>
<evidence type="ECO:0008006" key="14">
    <source>
        <dbReference type="Google" id="ProtNLM"/>
    </source>
</evidence>
<evidence type="ECO:0000313" key="13">
    <source>
        <dbReference type="Proteomes" id="UP000559182"/>
    </source>
</evidence>
<dbReference type="EMBL" id="JACHVQ010000005">
    <property type="protein sequence ID" value="MBB2894444.1"/>
    <property type="molecule type" value="Genomic_DNA"/>
</dbReference>
<feature type="transmembrane region" description="Helical" evidence="11">
    <location>
        <begin position="39"/>
        <end position="65"/>
    </location>
</feature>
<feature type="transmembrane region" description="Helical" evidence="11">
    <location>
        <begin position="346"/>
        <end position="365"/>
    </location>
</feature>
<name>A0A839NES3_9MICO</name>
<dbReference type="AlphaFoldDB" id="A0A839NES3"/>
<feature type="transmembrane region" description="Helical" evidence="11">
    <location>
        <begin position="167"/>
        <end position="186"/>
    </location>
</feature>
<dbReference type="InterPro" id="IPR007315">
    <property type="entry name" value="PIG-V/Gpi18"/>
</dbReference>
<feature type="transmembrane region" description="Helical" evidence="11">
    <location>
        <begin position="138"/>
        <end position="161"/>
    </location>
</feature>
<dbReference type="GO" id="GO:0000009">
    <property type="term" value="F:alpha-1,6-mannosyltransferase activity"/>
    <property type="evidence" value="ECO:0007669"/>
    <property type="project" value="InterPro"/>
</dbReference>
<keyword evidence="4" id="KW-0328">Glycosyltransferase</keyword>
<evidence type="ECO:0000256" key="7">
    <source>
        <dbReference type="ARBA" id="ARBA00022824"/>
    </source>
</evidence>
<feature type="transmembrane region" description="Helical" evidence="11">
    <location>
        <begin position="223"/>
        <end position="243"/>
    </location>
</feature>
<feature type="transmembrane region" description="Helical" evidence="11">
    <location>
        <begin position="400"/>
        <end position="421"/>
    </location>
</feature>
<dbReference type="GO" id="GO:0006506">
    <property type="term" value="P:GPI anchor biosynthetic process"/>
    <property type="evidence" value="ECO:0007669"/>
    <property type="project" value="UniProtKB-KW"/>
</dbReference>
<comment type="pathway">
    <text evidence="2">Glycolipid biosynthesis; glycosylphosphatidylinositol-anchor biosynthesis.</text>
</comment>
<evidence type="ECO:0000256" key="2">
    <source>
        <dbReference type="ARBA" id="ARBA00004687"/>
    </source>
</evidence>
<keyword evidence="13" id="KW-1185">Reference proteome</keyword>
<accession>A0A839NES3</accession>
<dbReference type="PANTHER" id="PTHR12468">
    <property type="entry name" value="GPI MANNOSYLTRANSFERASE 2"/>
    <property type="match status" value="1"/>
</dbReference>